<proteinExistence type="predicted"/>
<accession>A0A813KXU4</accession>
<gene>
    <name evidence="1" type="ORF">PGLA2088_LOCUS37316</name>
</gene>
<evidence type="ECO:0000313" key="2">
    <source>
        <dbReference type="Proteomes" id="UP000626109"/>
    </source>
</evidence>
<organism evidence="1 2">
    <name type="scientific">Polarella glacialis</name>
    <name type="common">Dinoflagellate</name>
    <dbReference type="NCBI Taxonomy" id="89957"/>
    <lineage>
        <taxon>Eukaryota</taxon>
        <taxon>Sar</taxon>
        <taxon>Alveolata</taxon>
        <taxon>Dinophyceae</taxon>
        <taxon>Suessiales</taxon>
        <taxon>Suessiaceae</taxon>
        <taxon>Polarella</taxon>
    </lineage>
</organism>
<reference evidence="1" key="1">
    <citation type="submission" date="2021-02" db="EMBL/GenBank/DDBJ databases">
        <authorList>
            <person name="Dougan E. K."/>
            <person name="Rhodes N."/>
            <person name="Thang M."/>
            <person name="Chan C."/>
        </authorList>
    </citation>
    <scope>NUCLEOTIDE SEQUENCE</scope>
</reference>
<dbReference type="Proteomes" id="UP000626109">
    <property type="component" value="Unassembled WGS sequence"/>
</dbReference>
<sequence length="376" mass="42362">MADRSECDGQCTYCSHSHNQRKWSDIRTRVSQYVYRPKEYMGTREGREEHAAVQELIDWSWTKGASFECIIGIIGLRLLSYGYSDPLQFNDGESFDVLDFLDIFNAHTGTLDLLTSSWAALLAGGWPIFKELWHVGRKLKDRMNDTPIKYPNLQERANECDKLSTKEDIIYMDAVIQGLETGELPAFGNHLVALRRGSECPAGTAVAFLSMALDMVRRRGMYQGSLKDPDNLVYSLVIAAQDAINAFTVSKPNWSAFFDLLTTRWPLWELLSELACVDSSRNCVTRSMLQCYDLIARQSVPCQHEPAKFKQNFAGCGEHDICTWPDALNSSAGGVGSPASWCVPHNRRVAEPRRPFLRTLGHDQEERVCSQCGQDG</sequence>
<name>A0A813KXU4_POLGL</name>
<comment type="caution">
    <text evidence="1">The sequence shown here is derived from an EMBL/GenBank/DDBJ whole genome shotgun (WGS) entry which is preliminary data.</text>
</comment>
<dbReference type="EMBL" id="CAJNNW010032435">
    <property type="protein sequence ID" value="CAE8713048.1"/>
    <property type="molecule type" value="Genomic_DNA"/>
</dbReference>
<dbReference type="AlphaFoldDB" id="A0A813KXU4"/>
<feature type="non-terminal residue" evidence="1">
    <location>
        <position position="1"/>
    </location>
</feature>
<protein>
    <submittedName>
        <fullName evidence="1">Uncharacterized protein</fullName>
    </submittedName>
</protein>
<evidence type="ECO:0000313" key="1">
    <source>
        <dbReference type="EMBL" id="CAE8713048.1"/>
    </source>
</evidence>